<dbReference type="Proteomes" id="UP000792457">
    <property type="component" value="Unassembled WGS sequence"/>
</dbReference>
<evidence type="ECO:0000313" key="1">
    <source>
        <dbReference type="EMBL" id="KAG8226912.1"/>
    </source>
</evidence>
<dbReference type="AlphaFoldDB" id="A0A8K0NYY9"/>
<name>A0A8K0NYY9_LADFU</name>
<dbReference type="EMBL" id="KZ308303">
    <property type="protein sequence ID" value="KAG8226912.1"/>
    <property type="molecule type" value="Genomic_DNA"/>
</dbReference>
<sequence>MARIWIPSSPLGGVRMEIKHLIRLNVLEGKIEGKSPRGGPRDKYTNQIKKDTGKKRYQDVVGLEIEREEWKTAVNQSMG</sequence>
<reference evidence="1" key="1">
    <citation type="submission" date="2013-04" db="EMBL/GenBank/DDBJ databases">
        <authorList>
            <person name="Qu J."/>
            <person name="Murali S.C."/>
            <person name="Bandaranaike D."/>
            <person name="Bellair M."/>
            <person name="Blankenburg K."/>
            <person name="Chao H."/>
            <person name="Dinh H."/>
            <person name="Doddapaneni H."/>
            <person name="Downs B."/>
            <person name="Dugan-Rocha S."/>
            <person name="Elkadiri S."/>
            <person name="Gnanaolivu R.D."/>
            <person name="Hernandez B."/>
            <person name="Javaid M."/>
            <person name="Jayaseelan J.C."/>
            <person name="Lee S."/>
            <person name="Li M."/>
            <person name="Ming W."/>
            <person name="Munidasa M."/>
            <person name="Muniz J."/>
            <person name="Nguyen L."/>
            <person name="Ongeri F."/>
            <person name="Osuji N."/>
            <person name="Pu L.-L."/>
            <person name="Puazo M."/>
            <person name="Qu C."/>
            <person name="Quiroz J."/>
            <person name="Raj R."/>
            <person name="Weissenberger G."/>
            <person name="Xin Y."/>
            <person name="Zou X."/>
            <person name="Han Y."/>
            <person name="Richards S."/>
            <person name="Worley K."/>
            <person name="Muzny D."/>
            <person name="Gibbs R."/>
        </authorList>
    </citation>
    <scope>NUCLEOTIDE SEQUENCE</scope>
    <source>
        <strain evidence="1">Sampled in the wild</strain>
    </source>
</reference>
<proteinExistence type="predicted"/>
<accession>A0A8K0NYY9</accession>
<organism evidence="1 2">
    <name type="scientific">Ladona fulva</name>
    <name type="common">Scarce chaser dragonfly</name>
    <name type="synonym">Libellula fulva</name>
    <dbReference type="NCBI Taxonomy" id="123851"/>
    <lineage>
        <taxon>Eukaryota</taxon>
        <taxon>Metazoa</taxon>
        <taxon>Ecdysozoa</taxon>
        <taxon>Arthropoda</taxon>
        <taxon>Hexapoda</taxon>
        <taxon>Insecta</taxon>
        <taxon>Pterygota</taxon>
        <taxon>Palaeoptera</taxon>
        <taxon>Odonata</taxon>
        <taxon>Epiprocta</taxon>
        <taxon>Anisoptera</taxon>
        <taxon>Libelluloidea</taxon>
        <taxon>Libellulidae</taxon>
        <taxon>Ladona</taxon>
    </lineage>
</organism>
<keyword evidence="2" id="KW-1185">Reference proteome</keyword>
<comment type="caution">
    <text evidence="1">The sequence shown here is derived from an EMBL/GenBank/DDBJ whole genome shotgun (WGS) entry which is preliminary data.</text>
</comment>
<dbReference type="OrthoDB" id="8196546at2759"/>
<gene>
    <name evidence="1" type="ORF">J437_LFUL019074</name>
</gene>
<reference evidence="1" key="2">
    <citation type="submission" date="2017-10" db="EMBL/GenBank/DDBJ databases">
        <title>Ladona fulva Genome sequencing and assembly.</title>
        <authorList>
            <person name="Murali S."/>
            <person name="Richards S."/>
            <person name="Bandaranaike D."/>
            <person name="Bellair M."/>
            <person name="Blankenburg K."/>
            <person name="Chao H."/>
            <person name="Dinh H."/>
            <person name="Doddapaneni H."/>
            <person name="Dugan-Rocha S."/>
            <person name="Elkadiri S."/>
            <person name="Gnanaolivu R."/>
            <person name="Hernandez B."/>
            <person name="Skinner E."/>
            <person name="Javaid M."/>
            <person name="Lee S."/>
            <person name="Li M."/>
            <person name="Ming W."/>
            <person name="Munidasa M."/>
            <person name="Muniz J."/>
            <person name="Nguyen L."/>
            <person name="Hughes D."/>
            <person name="Osuji N."/>
            <person name="Pu L.-L."/>
            <person name="Puazo M."/>
            <person name="Qu C."/>
            <person name="Quiroz J."/>
            <person name="Raj R."/>
            <person name="Weissenberger G."/>
            <person name="Xin Y."/>
            <person name="Zou X."/>
            <person name="Han Y."/>
            <person name="Worley K."/>
            <person name="Muzny D."/>
            <person name="Gibbs R."/>
        </authorList>
    </citation>
    <scope>NUCLEOTIDE SEQUENCE</scope>
    <source>
        <strain evidence="1">Sampled in the wild</strain>
    </source>
</reference>
<protein>
    <submittedName>
        <fullName evidence="1">Uncharacterized protein</fullName>
    </submittedName>
</protein>
<evidence type="ECO:0000313" key="2">
    <source>
        <dbReference type="Proteomes" id="UP000792457"/>
    </source>
</evidence>